<dbReference type="InterPro" id="IPR051263">
    <property type="entry name" value="C-type_cytochrome_biogenesis"/>
</dbReference>
<sequence>MNILLISIVALCVLLLMTFFGHHTLYRIKHTSFFSDCNEFDSNRTKYSRSSFSFVLLLNVTVITSVVTVYSYLGRYNEIDLARADVNVDYLLAAEINRARKQANEQPNDKSVLMGLARVSMDGGLYLEAIEALDELLIYMGDDAEIIGLKATALYYKNHRSMTSEVKLLTQSALALYPHDFNTRVLLANDAYINHEYQVAISHWQVLLKNTKQPFNRNAIEFAINNAQKNLMVRK</sequence>
<dbReference type="Gene3D" id="1.25.40.10">
    <property type="entry name" value="Tetratricopeptide repeat domain"/>
    <property type="match status" value="1"/>
</dbReference>
<dbReference type="InterPro" id="IPR011990">
    <property type="entry name" value="TPR-like_helical_dom_sf"/>
</dbReference>
<keyword evidence="1" id="KW-0201">Cytochrome c-type biogenesis</keyword>
<dbReference type="PANTHER" id="PTHR47870:SF1">
    <property type="entry name" value="CYTOCHROME C-TYPE BIOGENESIS PROTEIN CCMH"/>
    <property type="match status" value="1"/>
</dbReference>
<dbReference type="SUPFAM" id="SSF48452">
    <property type="entry name" value="TPR-like"/>
    <property type="match status" value="1"/>
</dbReference>
<keyword evidence="2" id="KW-0812">Transmembrane</keyword>
<dbReference type="PANTHER" id="PTHR47870">
    <property type="entry name" value="CYTOCHROME C-TYPE BIOGENESIS PROTEIN CCMH"/>
    <property type="match status" value="1"/>
</dbReference>
<dbReference type="GO" id="GO:0017004">
    <property type="term" value="P:cytochrome complex assembly"/>
    <property type="evidence" value="ECO:0007669"/>
    <property type="project" value="UniProtKB-KW"/>
</dbReference>
<evidence type="ECO:0000256" key="1">
    <source>
        <dbReference type="ARBA" id="ARBA00022748"/>
    </source>
</evidence>
<dbReference type="AlphaFoldDB" id="A0A3S0KCQ5"/>
<dbReference type="Proteomes" id="UP000267448">
    <property type="component" value="Unassembled WGS sequence"/>
</dbReference>
<evidence type="ECO:0000313" key="4">
    <source>
        <dbReference type="Proteomes" id="UP000267448"/>
    </source>
</evidence>
<feature type="transmembrane region" description="Helical" evidence="2">
    <location>
        <begin position="51"/>
        <end position="73"/>
    </location>
</feature>
<protein>
    <submittedName>
        <fullName evidence="3">Cytochrome C biosynthesis protein</fullName>
    </submittedName>
</protein>
<dbReference type="OrthoDB" id="6258553at2"/>
<keyword evidence="4" id="KW-1185">Reference proteome</keyword>
<dbReference type="GO" id="GO:0005886">
    <property type="term" value="C:plasma membrane"/>
    <property type="evidence" value="ECO:0007669"/>
    <property type="project" value="TreeGrafter"/>
</dbReference>
<dbReference type="EMBL" id="RXNU01000001">
    <property type="protein sequence ID" value="RTR40410.1"/>
    <property type="molecule type" value="Genomic_DNA"/>
</dbReference>
<proteinExistence type="predicted"/>
<gene>
    <name evidence="3" type="ORF">EKG38_00340</name>
</gene>
<evidence type="ECO:0000313" key="3">
    <source>
        <dbReference type="EMBL" id="RTR40410.1"/>
    </source>
</evidence>
<organism evidence="3 4">
    <name type="scientific">Shewanella canadensis</name>
    <dbReference type="NCBI Taxonomy" id="271096"/>
    <lineage>
        <taxon>Bacteria</taxon>
        <taxon>Pseudomonadati</taxon>
        <taxon>Pseudomonadota</taxon>
        <taxon>Gammaproteobacteria</taxon>
        <taxon>Alteromonadales</taxon>
        <taxon>Shewanellaceae</taxon>
        <taxon>Shewanella</taxon>
    </lineage>
</organism>
<dbReference type="RefSeq" id="WP_126517629.1">
    <property type="nucleotide sequence ID" value="NZ_RXNU01000001.1"/>
</dbReference>
<name>A0A3S0KCQ5_9GAMM</name>
<reference evidence="3 4" key="1">
    <citation type="submission" date="2018-12" db="EMBL/GenBank/DDBJ databases">
        <authorList>
            <person name="Yu L."/>
        </authorList>
    </citation>
    <scope>NUCLEOTIDE SEQUENCE [LARGE SCALE GENOMIC DNA]</scope>
    <source>
        <strain evidence="3 4">HAW-EB2</strain>
    </source>
</reference>
<accession>A0A3S0KCQ5</accession>
<comment type="caution">
    <text evidence="3">The sequence shown here is derived from an EMBL/GenBank/DDBJ whole genome shotgun (WGS) entry which is preliminary data.</text>
</comment>
<keyword evidence="2" id="KW-0472">Membrane</keyword>
<keyword evidence="2" id="KW-1133">Transmembrane helix</keyword>
<evidence type="ECO:0000256" key="2">
    <source>
        <dbReference type="SAM" id="Phobius"/>
    </source>
</evidence>